<dbReference type="RefSeq" id="WP_138788373.1">
    <property type="nucleotide sequence ID" value="NZ_JBHTGQ010000014.1"/>
</dbReference>
<proteinExistence type="predicted"/>
<dbReference type="SUPFAM" id="SSF82185">
    <property type="entry name" value="Histone H3 K4-specific methyltransferase SET7/9 N-terminal domain"/>
    <property type="match status" value="1"/>
</dbReference>
<evidence type="ECO:0000313" key="3">
    <source>
        <dbReference type="EMBL" id="MFC7749574.1"/>
    </source>
</evidence>
<dbReference type="InterPro" id="IPR012854">
    <property type="entry name" value="Cu_amine_oxidase-like_N"/>
</dbReference>
<dbReference type="Gene3D" id="3.30.457.10">
    <property type="entry name" value="Copper amine oxidase-like, N-terminal domain"/>
    <property type="match status" value="1"/>
</dbReference>
<sequence length="700" mass="78692">MYRRNVFAVLLCMLLLGGAIAVPAAAAESASPDREVQASEEPVSIWLESEPRLRAPIRTLVSDSPQTYVLEFAEPMNRESVAAAIREQAVEGQSPNAPKLEWFFRWENDRLLKADVQVTIKNAEIRTYLYGDYRVDVRGALTSGGKRIKEAPVFMASIQVPTQLWRYSASGESRELLAAYDEPYSFLKLSHSDRYLIGSRPTDFCECDAVLDRLYALYDLEEKRLIPYPVKLDRVYRGTGDFVADRRGFFYERPAAGIEVPGSAQAVPIHVDGYVHGASFSKDGRHVFLYVGDEDQTEGLSVMLYSLESGTARVLEESIEGAPPHDQGFGRKMAVEFRDDGKQVYFVLHDGESYREIRYAYDWEQDEIRSVQLPIPDEYWSGYSASSDGQYRLYANGGLYRGEERLDYEANWWSEHWLDGTHRLVHSADDYQADQLQYTGSIRVLDAGSMEEKTLYEGLYHYFRIIGTSGDGNWIYVSASQPFHAVAVLPAFGSRNGKLDARFTPNADQPIAVYLDGARLNLEHPPLGIDDEALYVPMREVLEAAGWKISWQTEGQRIVAEKSGRSNRAFSASIGSAYGEFNGRREELPLAPRLVGDTTYLYAGILQMLGMKLDGDDHKRVLFIRQTPETGGLVLPDGSKYEGGLKDEQPSGQGMLFDKLGRLIYEGGFENGVFHGSGRLYDENGKIEYAGQFERGEKAE</sequence>
<evidence type="ECO:0000259" key="2">
    <source>
        <dbReference type="Pfam" id="PF07833"/>
    </source>
</evidence>
<reference evidence="4" key="1">
    <citation type="journal article" date="2019" name="Int. J. Syst. Evol. Microbiol.">
        <title>The Global Catalogue of Microorganisms (GCM) 10K type strain sequencing project: providing services to taxonomists for standard genome sequencing and annotation.</title>
        <authorList>
            <consortium name="The Broad Institute Genomics Platform"/>
            <consortium name="The Broad Institute Genome Sequencing Center for Infectious Disease"/>
            <person name="Wu L."/>
            <person name="Ma J."/>
        </authorList>
    </citation>
    <scope>NUCLEOTIDE SEQUENCE [LARGE SCALE GENOMIC DNA]</scope>
    <source>
        <strain evidence="4">JCM 18657</strain>
    </source>
</reference>
<dbReference type="Pfam" id="PF07833">
    <property type="entry name" value="Cu_amine_oxidN1"/>
    <property type="match status" value="1"/>
</dbReference>
<keyword evidence="1" id="KW-0732">Signal</keyword>
<organism evidence="3 4">
    <name type="scientific">Paenibacillus thermoaerophilus</name>
    <dbReference type="NCBI Taxonomy" id="1215385"/>
    <lineage>
        <taxon>Bacteria</taxon>
        <taxon>Bacillati</taxon>
        <taxon>Bacillota</taxon>
        <taxon>Bacilli</taxon>
        <taxon>Bacillales</taxon>
        <taxon>Paenibacillaceae</taxon>
        <taxon>Paenibacillus</taxon>
    </lineage>
</organism>
<dbReference type="PANTHER" id="PTHR23084">
    <property type="entry name" value="PHOSPHATIDYLINOSITOL-4-PHOSPHATE 5-KINASE RELATED"/>
    <property type="match status" value="1"/>
</dbReference>
<dbReference type="PANTHER" id="PTHR23084:SF263">
    <property type="entry name" value="MORN REPEAT-CONTAINING PROTEIN 1"/>
    <property type="match status" value="1"/>
</dbReference>
<protein>
    <submittedName>
        <fullName evidence="3">Stalk domain-containing protein</fullName>
    </submittedName>
</protein>
<evidence type="ECO:0000256" key="1">
    <source>
        <dbReference type="SAM" id="SignalP"/>
    </source>
</evidence>
<dbReference type="InterPro" id="IPR036582">
    <property type="entry name" value="Mao_N_sf"/>
</dbReference>
<dbReference type="EMBL" id="JBHTGQ010000014">
    <property type="protein sequence ID" value="MFC7749574.1"/>
    <property type="molecule type" value="Genomic_DNA"/>
</dbReference>
<gene>
    <name evidence="3" type="ORF">ACFQWB_06405</name>
</gene>
<feature type="chain" id="PRO_5045693345" evidence="1">
    <location>
        <begin position="27"/>
        <end position="700"/>
    </location>
</feature>
<dbReference type="Gene3D" id="2.20.110.10">
    <property type="entry name" value="Histone H3 K4-specific methyltransferase SET7/9 N-terminal domain"/>
    <property type="match status" value="1"/>
</dbReference>
<comment type="caution">
    <text evidence="3">The sequence shown here is derived from an EMBL/GenBank/DDBJ whole genome shotgun (WGS) entry which is preliminary data.</text>
</comment>
<keyword evidence="4" id="KW-1185">Reference proteome</keyword>
<feature type="signal peptide" evidence="1">
    <location>
        <begin position="1"/>
        <end position="26"/>
    </location>
</feature>
<dbReference type="Proteomes" id="UP001596528">
    <property type="component" value="Unassembled WGS sequence"/>
</dbReference>
<name>A0ABW2V3Y1_9BACL</name>
<dbReference type="SUPFAM" id="SSF82171">
    <property type="entry name" value="DPP6 N-terminal domain-like"/>
    <property type="match status" value="1"/>
</dbReference>
<accession>A0ABW2V3Y1</accession>
<dbReference type="SUPFAM" id="SSF55383">
    <property type="entry name" value="Copper amine oxidase, domain N"/>
    <property type="match status" value="1"/>
</dbReference>
<evidence type="ECO:0000313" key="4">
    <source>
        <dbReference type="Proteomes" id="UP001596528"/>
    </source>
</evidence>
<feature type="domain" description="Copper amine oxidase-like N-terminal" evidence="2">
    <location>
        <begin position="515"/>
        <end position="624"/>
    </location>
</feature>